<comment type="caution">
    <text evidence="1">The sequence shown here is derived from an EMBL/GenBank/DDBJ whole genome shotgun (WGS) entry which is preliminary data.</text>
</comment>
<dbReference type="Proteomes" id="UP000324222">
    <property type="component" value="Unassembled WGS sequence"/>
</dbReference>
<accession>A0A5B7K655</accession>
<gene>
    <name evidence="1" type="ORF">E2C01_097612</name>
</gene>
<sequence>MCRVVFSLVLVNQNSYARLALLSVFWLLACTTVPSPASSSSIASSSFHGYT</sequence>
<evidence type="ECO:0000313" key="2">
    <source>
        <dbReference type="Proteomes" id="UP000324222"/>
    </source>
</evidence>
<name>A0A5B7K655_PORTR</name>
<keyword evidence="2" id="KW-1185">Reference proteome</keyword>
<dbReference type="EMBL" id="VSRR010129726">
    <property type="protein sequence ID" value="MPD02057.1"/>
    <property type="molecule type" value="Genomic_DNA"/>
</dbReference>
<proteinExistence type="predicted"/>
<reference evidence="1 2" key="1">
    <citation type="submission" date="2019-05" db="EMBL/GenBank/DDBJ databases">
        <title>Another draft genome of Portunus trituberculatus and its Hox gene families provides insights of decapod evolution.</title>
        <authorList>
            <person name="Jeong J.-H."/>
            <person name="Song I."/>
            <person name="Kim S."/>
            <person name="Choi T."/>
            <person name="Kim D."/>
            <person name="Ryu S."/>
            <person name="Kim W."/>
        </authorList>
    </citation>
    <scope>NUCLEOTIDE SEQUENCE [LARGE SCALE GENOMIC DNA]</scope>
    <source>
        <tissue evidence="1">Muscle</tissue>
    </source>
</reference>
<dbReference type="AlphaFoldDB" id="A0A5B7K655"/>
<evidence type="ECO:0000313" key="1">
    <source>
        <dbReference type="EMBL" id="MPD02057.1"/>
    </source>
</evidence>
<protein>
    <submittedName>
        <fullName evidence="1">Uncharacterized protein</fullName>
    </submittedName>
</protein>
<organism evidence="1 2">
    <name type="scientific">Portunus trituberculatus</name>
    <name type="common">Swimming crab</name>
    <name type="synonym">Neptunus trituberculatus</name>
    <dbReference type="NCBI Taxonomy" id="210409"/>
    <lineage>
        <taxon>Eukaryota</taxon>
        <taxon>Metazoa</taxon>
        <taxon>Ecdysozoa</taxon>
        <taxon>Arthropoda</taxon>
        <taxon>Crustacea</taxon>
        <taxon>Multicrustacea</taxon>
        <taxon>Malacostraca</taxon>
        <taxon>Eumalacostraca</taxon>
        <taxon>Eucarida</taxon>
        <taxon>Decapoda</taxon>
        <taxon>Pleocyemata</taxon>
        <taxon>Brachyura</taxon>
        <taxon>Eubrachyura</taxon>
        <taxon>Portunoidea</taxon>
        <taxon>Portunidae</taxon>
        <taxon>Portuninae</taxon>
        <taxon>Portunus</taxon>
    </lineage>
</organism>
<dbReference type="PROSITE" id="PS51257">
    <property type="entry name" value="PROKAR_LIPOPROTEIN"/>
    <property type="match status" value="1"/>
</dbReference>